<dbReference type="OrthoDB" id="75921at2759"/>
<dbReference type="CDD" id="cd00041">
    <property type="entry name" value="CUB"/>
    <property type="match status" value="1"/>
</dbReference>
<feature type="domain" description="Fibronectin type-III" evidence="10">
    <location>
        <begin position="29"/>
        <end position="118"/>
    </location>
</feature>
<feature type="domain" description="Fibronectin type-III" evidence="10">
    <location>
        <begin position="1836"/>
        <end position="1931"/>
    </location>
</feature>
<dbReference type="InterPro" id="IPR003644">
    <property type="entry name" value="Calx_beta"/>
</dbReference>
<dbReference type="Pfam" id="PF03160">
    <property type="entry name" value="Calx-beta"/>
    <property type="match status" value="4"/>
</dbReference>
<dbReference type="InterPro" id="IPR035914">
    <property type="entry name" value="Sperma_CUB_dom_sf"/>
</dbReference>
<feature type="domain" description="Fibronectin type-III" evidence="10">
    <location>
        <begin position="435"/>
        <end position="528"/>
    </location>
</feature>
<feature type="domain" description="Fibronectin type-III" evidence="10">
    <location>
        <begin position="1326"/>
        <end position="1421"/>
    </location>
</feature>
<dbReference type="SMART" id="SM00237">
    <property type="entry name" value="Calx_beta"/>
    <property type="match status" value="5"/>
</dbReference>
<dbReference type="GeneID" id="20182742"/>
<feature type="domain" description="Fibronectin type-III" evidence="10">
    <location>
        <begin position="2646"/>
        <end position="2752"/>
    </location>
</feature>
<accession>W2Q4M4</accession>
<name>W2Q4M4_PHYN3</name>
<dbReference type="Proteomes" id="UP000018817">
    <property type="component" value="Unassembled WGS sequence"/>
</dbReference>
<dbReference type="Gene3D" id="2.160.20.20">
    <property type="match status" value="1"/>
</dbReference>
<keyword evidence="7" id="KW-0472">Membrane</keyword>
<dbReference type="SUPFAM" id="SSF49265">
    <property type="entry name" value="Fibronectin type III"/>
    <property type="match status" value="19"/>
</dbReference>
<feature type="domain" description="Fibronectin type-III" evidence="10">
    <location>
        <begin position="3957"/>
        <end position="4052"/>
    </location>
</feature>
<feature type="signal peptide" evidence="8">
    <location>
        <begin position="1"/>
        <end position="25"/>
    </location>
</feature>
<dbReference type="InterPro" id="IPR012332">
    <property type="entry name" value="Autotransporter_pectin_lyase_C"/>
</dbReference>
<feature type="domain" description="Fibronectin type-III" evidence="10">
    <location>
        <begin position="4375"/>
        <end position="4467"/>
    </location>
</feature>
<feature type="domain" description="Fibronectin type-III" evidence="10">
    <location>
        <begin position="787"/>
        <end position="883"/>
    </location>
</feature>
<feature type="domain" description="Fibronectin type-III" evidence="10">
    <location>
        <begin position="3139"/>
        <end position="3232"/>
    </location>
</feature>
<feature type="transmembrane region" description="Helical" evidence="7">
    <location>
        <begin position="6989"/>
        <end position="7010"/>
    </location>
</feature>
<dbReference type="PROSITE" id="PS50853">
    <property type="entry name" value="FN3"/>
    <property type="match status" value="28"/>
</dbReference>
<feature type="domain" description="Fibronectin type-III" evidence="10">
    <location>
        <begin position="2351"/>
        <end position="2442"/>
    </location>
</feature>
<feature type="transmembrane region" description="Helical" evidence="7">
    <location>
        <begin position="6957"/>
        <end position="6977"/>
    </location>
</feature>
<proteinExistence type="predicted"/>
<dbReference type="PANTHER" id="PTHR13817">
    <property type="entry name" value="TITIN"/>
    <property type="match status" value="1"/>
</dbReference>
<feature type="domain" description="Fibronectin type-III" evidence="10">
    <location>
        <begin position="2851"/>
        <end position="2943"/>
    </location>
</feature>
<feature type="domain" description="CUB" evidence="9">
    <location>
        <begin position="4548"/>
        <end position="4655"/>
    </location>
</feature>
<feature type="domain" description="Fibronectin type-III" evidence="10">
    <location>
        <begin position="3576"/>
        <end position="3673"/>
    </location>
</feature>
<dbReference type="SUPFAM" id="SSF57184">
    <property type="entry name" value="Growth factor receptor domain"/>
    <property type="match status" value="1"/>
</dbReference>
<dbReference type="InterPro" id="IPR038081">
    <property type="entry name" value="CalX-like_sf"/>
</dbReference>
<keyword evidence="3" id="KW-0106">Calcium</keyword>
<reference evidence="12" key="1">
    <citation type="submission" date="2011-12" db="EMBL/GenBank/DDBJ databases">
        <authorList>
            <consortium name="The Broad Institute Genome Sequencing Platform"/>
            <person name="Russ C."/>
            <person name="Tyler B."/>
            <person name="Panabieres F."/>
            <person name="Shan W."/>
            <person name="Tripathy S."/>
            <person name="Grunwald N."/>
            <person name="Machado M."/>
            <person name="Young S.K."/>
            <person name="Zeng Q."/>
            <person name="Gargeya S."/>
            <person name="Fitzgerald M."/>
            <person name="Haas B."/>
            <person name="Abouelleil A."/>
            <person name="Alvarado L."/>
            <person name="Arachchi H.M."/>
            <person name="Berlin A."/>
            <person name="Chapman S.B."/>
            <person name="Gearin G."/>
            <person name="Goldberg J."/>
            <person name="Griggs A."/>
            <person name="Gujja S."/>
            <person name="Hansen M."/>
            <person name="Heiman D."/>
            <person name="Howarth C."/>
            <person name="Larimer J."/>
            <person name="Lui A."/>
            <person name="MacDonald P.J.P."/>
            <person name="McCowen C."/>
            <person name="Montmayeur A."/>
            <person name="Murphy C."/>
            <person name="Neiman D."/>
            <person name="Pearson M."/>
            <person name="Priest M."/>
            <person name="Roberts A."/>
            <person name="Saif S."/>
            <person name="Shea T."/>
            <person name="Sisk P."/>
            <person name="Stolte C."/>
            <person name="Sykes S."/>
            <person name="Wortman J."/>
            <person name="Nusbaum C."/>
            <person name="Birren B."/>
        </authorList>
    </citation>
    <scope>NUCLEOTIDE SEQUENCE [LARGE SCALE GENOMIC DNA]</scope>
    <source>
        <strain evidence="12">INRA-310</strain>
    </source>
</reference>
<keyword evidence="5" id="KW-0175">Coiled coil</keyword>
<feature type="domain" description="Fibronectin type-III" evidence="10">
    <location>
        <begin position="4277"/>
        <end position="4370"/>
    </location>
</feature>
<dbReference type="Gene3D" id="2.60.40.2030">
    <property type="match status" value="5"/>
</dbReference>
<keyword evidence="1 8" id="KW-0732">Signal</keyword>
<gene>
    <name evidence="11" type="ORF">PPTG_13378</name>
</gene>
<dbReference type="InterPro" id="IPR006626">
    <property type="entry name" value="PbH1"/>
</dbReference>
<reference evidence="11 12" key="2">
    <citation type="submission" date="2013-11" db="EMBL/GenBank/DDBJ databases">
        <title>The Genome Sequence of Phytophthora parasitica INRA-310.</title>
        <authorList>
            <consortium name="The Broad Institute Genomics Platform"/>
            <person name="Russ C."/>
            <person name="Tyler B."/>
            <person name="Panabieres F."/>
            <person name="Shan W."/>
            <person name="Tripathy S."/>
            <person name="Grunwald N."/>
            <person name="Machado M."/>
            <person name="Johnson C.S."/>
            <person name="Arredondo F."/>
            <person name="Hong C."/>
            <person name="Coffey M."/>
            <person name="Young S.K."/>
            <person name="Zeng Q."/>
            <person name="Gargeya S."/>
            <person name="Fitzgerald M."/>
            <person name="Abouelleil A."/>
            <person name="Alvarado L."/>
            <person name="Chapman S.B."/>
            <person name="Gainer-Dewar J."/>
            <person name="Goldberg J."/>
            <person name="Griggs A."/>
            <person name="Gujja S."/>
            <person name="Hansen M."/>
            <person name="Howarth C."/>
            <person name="Imamovic A."/>
            <person name="Ireland A."/>
            <person name="Larimer J."/>
            <person name="McCowan C."/>
            <person name="Murphy C."/>
            <person name="Pearson M."/>
            <person name="Poon T.W."/>
            <person name="Priest M."/>
            <person name="Roberts A."/>
            <person name="Saif S."/>
            <person name="Shea T."/>
            <person name="Sykes S."/>
            <person name="Wortman J."/>
            <person name="Nusbaum C."/>
            <person name="Birren B."/>
        </authorList>
    </citation>
    <scope>NUCLEOTIDE SEQUENCE [LARGE SCALE GENOMIC DNA]</scope>
    <source>
        <strain evidence="11 12">INRA-310</strain>
    </source>
</reference>
<feature type="domain" description="Fibronectin type-III" evidence="10">
    <location>
        <begin position="3042"/>
        <end position="3138"/>
    </location>
</feature>
<evidence type="ECO:0000256" key="4">
    <source>
        <dbReference type="ARBA" id="ARBA00023157"/>
    </source>
</evidence>
<feature type="transmembrane region" description="Helical" evidence="7">
    <location>
        <begin position="7017"/>
        <end position="7038"/>
    </location>
</feature>
<feature type="transmembrane region" description="Helical" evidence="7">
    <location>
        <begin position="6774"/>
        <end position="6795"/>
    </location>
</feature>
<dbReference type="InterPro" id="IPR036116">
    <property type="entry name" value="FN3_sf"/>
</dbReference>
<dbReference type="Gene3D" id="2.60.120.290">
    <property type="entry name" value="Spermadhesin, CUB domain"/>
    <property type="match status" value="1"/>
</dbReference>
<dbReference type="InterPro" id="IPR012334">
    <property type="entry name" value="Pectin_lyas_fold"/>
</dbReference>
<feature type="domain" description="Fibronectin type-III" evidence="10">
    <location>
        <begin position="1935"/>
        <end position="2024"/>
    </location>
</feature>
<feature type="domain" description="Fibronectin type-III" evidence="10">
    <location>
        <begin position="224"/>
        <end position="331"/>
    </location>
</feature>
<dbReference type="Pfam" id="PF00041">
    <property type="entry name" value="fn3"/>
    <property type="match status" value="11"/>
</dbReference>
<feature type="domain" description="Fibronectin type-III" evidence="10">
    <location>
        <begin position="3482"/>
        <end position="3571"/>
    </location>
</feature>
<dbReference type="InterPro" id="IPR011050">
    <property type="entry name" value="Pectin_lyase_fold/virulence"/>
</dbReference>
<feature type="domain" description="Fibronectin type-III" evidence="10">
    <location>
        <begin position="2754"/>
        <end position="2846"/>
    </location>
</feature>
<evidence type="ECO:0000256" key="7">
    <source>
        <dbReference type="SAM" id="Phobius"/>
    </source>
</evidence>
<feature type="domain" description="Fibronectin type-III" evidence="10">
    <location>
        <begin position="1540"/>
        <end position="1646"/>
    </location>
</feature>
<dbReference type="RefSeq" id="XP_008907251.1">
    <property type="nucleotide sequence ID" value="XM_008909003.1"/>
</dbReference>
<evidence type="ECO:0000256" key="6">
    <source>
        <dbReference type="SAM" id="MobiDB-lite"/>
    </source>
</evidence>
<keyword evidence="4" id="KW-1015">Disulfide bond</keyword>
<dbReference type="PROSITE" id="PS01180">
    <property type="entry name" value="CUB"/>
    <property type="match status" value="1"/>
</dbReference>
<dbReference type="PANTHER" id="PTHR13817:SF73">
    <property type="entry name" value="FIBRONECTIN TYPE-III DOMAIN-CONTAINING PROTEIN"/>
    <property type="match status" value="1"/>
</dbReference>
<dbReference type="GO" id="GO:0016020">
    <property type="term" value="C:membrane"/>
    <property type="evidence" value="ECO:0007669"/>
    <property type="project" value="InterPro"/>
</dbReference>
<dbReference type="InterPro" id="IPR003961">
    <property type="entry name" value="FN3_dom"/>
</dbReference>
<feature type="transmembrane region" description="Helical" evidence="7">
    <location>
        <begin position="6600"/>
        <end position="6621"/>
    </location>
</feature>
<dbReference type="VEuPathDB" id="FungiDB:PPTG_13378"/>
<protein>
    <recommendedName>
        <fullName evidence="13">Titin</fullName>
    </recommendedName>
</protein>
<organism evidence="11 12">
    <name type="scientific">Phytophthora nicotianae (strain INRA-310)</name>
    <name type="common">Phytophthora parasitica</name>
    <dbReference type="NCBI Taxonomy" id="761204"/>
    <lineage>
        <taxon>Eukaryota</taxon>
        <taxon>Sar</taxon>
        <taxon>Stramenopiles</taxon>
        <taxon>Oomycota</taxon>
        <taxon>Peronosporomycetes</taxon>
        <taxon>Peronosporales</taxon>
        <taxon>Peronosporaceae</taxon>
        <taxon>Phytophthora</taxon>
    </lineage>
</organism>
<feature type="domain" description="Fibronectin type-III" evidence="10">
    <location>
        <begin position="4054"/>
        <end position="4149"/>
    </location>
</feature>
<dbReference type="OMA" id="WPSERIF"/>
<feature type="domain" description="Fibronectin type-III" evidence="10">
    <location>
        <begin position="2547"/>
        <end position="2641"/>
    </location>
</feature>
<keyword evidence="2" id="KW-0677">Repeat</keyword>
<dbReference type="Pfam" id="PF00431">
    <property type="entry name" value="CUB"/>
    <property type="match status" value="1"/>
</dbReference>
<dbReference type="EMBL" id="KI669592">
    <property type="protein sequence ID" value="ETN07494.1"/>
    <property type="molecule type" value="Genomic_DNA"/>
</dbReference>
<evidence type="ECO:0000256" key="8">
    <source>
        <dbReference type="SAM" id="SignalP"/>
    </source>
</evidence>
<evidence type="ECO:0000259" key="9">
    <source>
        <dbReference type="PROSITE" id="PS01180"/>
    </source>
</evidence>
<keyword evidence="7" id="KW-0812">Transmembrane</keyword>
<evidence type="ECO:0008006" key="13">
    <source>
        <dbReference type="Google" id="ProtNLM"/>
    </source>
</evidence>
<feature type="domain" description="Fibronectin type-III" evidence="10">
    <location>
        <begin position="2447"/>
        <end position="2544"/>
    </location>
</feature>
<feature type="domain" description="Fibronectin type-III" evidence="10">
    <location>
        <begin position="1648"/>
        <end position="1743"/>
    </location>
</feature>
<dbReference type="Pfam" id="PF06011">
    <property type="entry name" value="TRP"/>
    <property type="match status" value="1"/>
</dbReference>
<feature type="transmembrane region" description="Helical" evidence="7">
    <location>
        <begin position="6818"/>
        <end position="6844"/>
    </location>
</feature>
<dbReference type="GO" id="GO:0007154">
    <property type="term" value="P:cell communication"/>
    <property type="evidence" value="ECO:0007669"/>
    <property type="project" value="InterPro"/>
</dbReference>
<feature type="domain" description="Fibronectin type-III" evidence="10">
    <location>
        <begin position="1745"/>
        <end position="1835"/>
    </location>
</feature>
<feature type="region of interest" description="Disordered" evidence="6">
    <location>
        <begin position="7142"/>
        <end position="7169"/>
    </location>
</feature>
<dbReference type="InterPro" id="IPR010308">
    <property type="entry name" value="TRP_C"/>
</dbReference>
<dbReference type="SUPFAM" id="SSF51126">
    <property type="entry name" value="Pectin lyase-like"/>
    <property type="match status" value="6"/>
</dbReference>
<feature type="coiled-coil region" evidence="5">
    <location>
        <begin position="7093"/>
        <end position="7120"/>
    </location>
</feature>
<feature type="domain" description="Fibronectin type-III" evidence="10">
    <location>
        <begin position="2945"/>
        <end position="3038"/>
    </location>
</feature>
<dbReference type="SMART" id="SM00042">
    <property type="entry name" value="CUB"/>
    <property type="match status" value="1"/>
</dbReference>
<evidence type="ECO:0000313" key="11">
    <source>
        <dbReference type="EMBL" id="ETN07494.1"/>
    </source>
</evidence>
<dbReference type="InterPro" id="IPR009030">
    <property type="entry name" value="Growth_fac_rcpt_cys_sf"/>
</dbReference>
<feature type="domain" description="Fibronectin type-III" evidence="10">
    <location>
        <begin position="2025"/>
        <end position="2122"/>
    </location>
</feature>
<dbReference type="Gene3D" id="2.60.40.10">
    <property type="entry name" value="Immunoglobulins"/>
    <property type="match status" value="33"/>
</dbReference>
<evidence type="ECO:0000256" key="5">
    <source>
        <dbReference type="SAM" id="Coils"/>
    </source>
</evidence>
<evidence type="ECO:0000256" key="2">
    <source>
        <dbReference type="ARBA" id="ARBA00022737"/>
    </source>
</evidence>
<sequence>MASRAVRLVTCWLMLLINMMVRTDAQSSNPSIIAWGSATGGTLHIQWNLSTALDPDELEGYHVIVNNQERATVGPDASSYYLYGLSNNTVYSYQVKAILANGSEPLYSDVVAATTLNRTAPNSPDIPTKVTVSGGFVQVSVETPHDTGGVALSNVTVVVSDIYGVVTSQTLSVTSSGVLVFNSYGLNARTKYWISAFATNEGDLVSSNSDPLVITTTALQLPGPCPPPTVVKATGASVLLQLNPPLDDGGSRIQGYNVYIAADDISDFTEVTTTIDTDKIDAVEILYSSDSDDEPLLPNTRYFFKAVAVNLADICISVPISLQLTNGTEAWTTAASVPGAPPSPYFLKATGGMITMLLLKPTNMQGVNCTGFSIKIGDAAGNYFENSVDADDDVMFNATSLQSNSSYAVFVAVITDLGTSLYSAPTIMNTTVPTAPSNPRDIAVTNVTESSALLEWSSPFDSGDAEITGYTIILMSPGRQEEISAISSPILIENLAANKMYTVKVTAANAAGKKSASTIGGSFSTLSLTPPGKPLDIALIFATGGAIEIAWNPSQNRGGELLSAIEYKTTAFRATPCFNSSISSPCSACNSVKLKDTQYQLIEDALLCQQPTTQCPDSTFNCCLTRHGSSHGFGLSCGLMTPVTGPRAVVGTTSAIFNGLNYSSTYYFSVQASNRAGKSTISELQGFQTTVQTSPSYPASLRQLGATGGSIQFTWDSPVDTGGGPVVGYRVYRNYELLTPRYVMPPYSDCSGMAAETTYVYGVAAVNASLVEGAMAVIKLSTEALSTPMAPTFSLIGSMYNRLQVSVTPPCDTGGEPSLSYQYMVKNAGTVVDSTSFNCCSFVLENLEPNQSYSVLVKVENSLAAPSTWAQAMFKTASGIPPTPVATLLQVNTYSAVIAIGSKPYDKDTRSYDVFLRRNGIEIQNYTVSCEEDAIFDHYVCPTSYKLEMLKATTEYEISAQANGPLGSSASNPVSFKTSDISPGAFGMADTNYNADKDGIINTVVRRSNGTSGAVEVGVHVTGPDTVFLRCKRATSGGCDCTLYLISSESVPLPCYLSFVDGQENASVAFSMWDDQSAELLPSQVVVSPFGVDLSGQHSAVLHMDARQEAGFVSFPASSSVIYEDSSFVMINVLRLNGTTGRVTFSFESFDITAVTGEDYVAVSGTIVLTDQQSSTQIWVQLIDNLVVNSDKVFGLRLTGQTELTGADQLLTHNVTIHDDESISSAVPRKTDNISIVYSTGGEFEIGWTSTASDGVNVTGYLVRVSNASLGTFYSVFNTTQTIFTLSGLSARSIYLVEVAVWNHFGVGEYSDAVEVATTDATLPSSPLSLSATDIFNTEVTLTWKPPRDDGGSPVVGYHLSVEDMDGNLLLSESINATTLLVVVDGLNASSYYDCYVSCSTESFPDSMDDTSTAQIRIKTAIGVAPSAPPAVTLVGQPRGGTLVFLMRRPSDKGGMPLSHCALYLRKTTDTASTTNEVFTIACSMDLSAFEDADPTCTSSNLLVSTSYEVYTVFSNAMGESPPGECAVFITNSVIALPSPPLNLRAPTITAGNIVLEWDEPDDLGGAAAVIGYIVYQKYDVWNDDYFTLYDGQDSRDRSLTARGLTRNLTYFFAVVALNDASFCVDPDQHNMSSFLEVSTLTSSPLAPPGLVYRISATGGAITIGWTVPDDLAGLELQGYYVELVTTISSSGFELLSSFPPGVSSFTHYGLSESASYSYAVTATNQEGSSERSMILTTSTSIASRPTWVQSFRSVNNTGGSITLTWDPPQDTGGRQIEHYEITRTGRSTSYVATSTTFEDRSGLSASSGYTYTIAAFNGLYSGYATSANAVTGLPVISDPPVFESVASFGGRLEVSWVAPEFTGGISVTEYVITLFIGDESAAVESITTTALSCTFMNLTASTPYVLSGQAVNDQGESLLVKFTVETASPDDPDAPPIPEASNTRGGSVEIHVAMPNYTGGEEVTLILYQDDTRVYTFVNEWGVTIYGLVAETVYTFKVSAKNSAGENKSESLPVTTTAISTPGQVQNLQKVSVTFSRMTLTWDTVQDTGGDEHIQYEVTFFKCDSTGVLEEDPQMKMTDSTRIVLEDLQHSSFYSISVVAITSTSLVGDVSSSVLVGTEQPFEGIIVAASSEMAVKEDAGIVYVPITRVNGSFGNVSYSFDVVAGSALDGVNYVRATGTRTLMANVVSDSVDISVISDTVYNPGITFQVVITDSTTALQSTTDVYLEDDGDAGFVSFADPALMVLENSGTAYLTMTRTGGCSPGAVIETFVSSNYSVVNRFQLVDVTVVFEENVTQQTISVSIADDSEFQYVADSITIGFHIVEGGVLNGTYTTAAVTALDDGDISLPKQCLNLQKILVSGGALGLQWTPPVDRGGADITLSYLVSVVAGTGIVITKESPTETITLYGLNQSTTYQLSVQAVNSAGAGVSSTSLLIATRPATAPTAPRNIQVVSASSSSVLIKWDSPLDDGGSPIVAYKIYKVQETTTSTRSLFSSVSCSTPTVCTIKQLLALTSYSIQIQASTAFVTQGEFSEVVALTTSNPDYPDMPPVAAVTWASAGAMTVAMFDPVNVGGSIIQEYRLFMRADDEVEFAPVYSGASAEHTAYRLSYQTVYHIKYQVVNSVGPSAYSPVISNQTLPKSLPSAPTNVSVIDKTGGAITLAWNEPLDVGGREVTGYTIKIASIGSNATNVIGYDGKGILAREGTVYGLAANTDYSMQVVAYLDVSSCFDSALQAWSSVVQASTTTATPPRTAPELLVGHYTGGIIELVWIPPKDKGGVPLTGYTLYLNSKELSSVIFSTNNASVLSFVHNDLTASTKYTYAIKTSNAAGDSPLSLPLMATTDMITFPSAPLNVRQLTYTTGGAITIGWDRSFDTGGQPIAGYMVYRNGDLVSGTLSADTRSFTNKDRLTANTSYSYNVRAIAQNLMVSVSSEDCSAKTTAATKPQKPQSLSAVPGSSFLNASWIPDGDSGGLPITSYGLKLMLGSLLVENVTVKTASYYLFTGLTASTSYSGYVKVNNDIGTSEEVSATLTTTSVSVPNSPNKPLVTSVYGGNFTIQVEPPLFTGGSPVTDMKIYEYILDVAKLKTTLKVVPGRPTSYTFYNVTASSKYPVACSAVNSVGEGLLSDTVTIQTTPQNQPGPILTAPVPIGATGTALSISWSPPADTGGSLDLSYEVRIVNSSTDATNPTINLTYTATQLAYSSVYSFSVCAVNKNGHGIWSPARTITTQPDAAGEFNFAQSSMSVLENATQVALVVQRTSGLSGRITVFYSTESTGTRPATIGSDYFVAKDSSITTGTIVFESLQSQNSIVILITNDADYENPDETFAVRFTGVESSLAEGRPKIGSNNVTTVTIVDDGDAGFVSFEKPAYAFSEDARTGTVTIIREYGKSTSITLGFDFWGGTASPDIDYSKTTTPVVMDSGVTKANFTFSIINDKLFEFPDEYFFIRMTVSGGARLHQPVTRITILDDGDISDPGTCPPPQLLSVTGGLATFATDFPDHNGSATGAITNYMVRLSTETSSMDFTKAVAPTFSIGNLTAMTSYNVTIAATNSFGLGTFSNSTQFSTIAPSLPGASTLVSIESRTGGRISLAWSPPEDSGGVPIAKYRVYIVGKSDVPQLAADYLQPTQRGTIYGLSASTAYNFSVQAGNAVGEKNGWGNLSASFRFYTTLATQPGPLILHSNAYKKATGGKVFLSWNAPLDTGGTMISSYSIFARSFSRPWFLSATASPNSGPLFAGVAALNASTAYEFFGLAASSVPSMILPGKFSIAEGSRTLRTSVDLSNRLSIGSVISIQDSVFVVDDMSSAISGTILLKYDHVTTSIISQSGRIMGQATTFTTLNTSEPTLPDLPPAPVLSISTGGMINVTLLSPEDTGGIPILDFSLYWDGQKLNEDSYVKTTSKVNYLQVRTFVSVPKLKALTTYNVSAVALNSLSLCNFGRVTTGPSSLFTTIKVTAPGAPLLVTYRTTGGGITMSMIDPHDTGGSEIQQYQLYYKRNESADPWQLVYNGPKHQATIARLNNSSDYAFVASVYNGEFTSMNSSVKVVRTSKNSPPGSCEAARLVNATGGMLKVEWDYPADNGGSEVTDFYATIASHSDGSGRTTVKTNTTSCAFYRLLAESSYDVVIRANNSYGLGPESPIVTFSTTKATPPEGIIDVTVQMTTGGAAEISFSEPIDLGGAISSDMMYSIYLDQDNTLNVSYDSLEESSSFPIGTRRLSENIHRRLETSTTFSNIVVGDMDPDTLYGIQILPISKYASGGISSTFAVETTSASIPSAPVGLSRDFGTGGSVSLSWGPPVDSGGIPLNEYTLSMSNVSKDGPFTKVYEDFQATTMIYKLLPGTTYWAYVTAWNDVGESPQSEILTFTTRSVTAPSAPQNLRVVTVGPTSIDCAWEMPSDIGGDAIDVYTITVVTGDPPIVLTFTTRQTFASLTGLSASTSYSISMTAQNTFGDSSPPSLARYARTSSGANIPSTPQIGCVSRDSVELSWYPYPGATATYHVERAGVDIGTTTNSTFVDKTTLSTATSYRIWTTQSAVSEPVTVTTLDPSESILDAICQGRSGRIRELNYANKVNKEWRISPMSSYSYITLTFSTFELECDHDYVEILDAQTKERLWKGGCIRMGRFVYQAKSSVIIAFTSDASVTAKGFDLHYEIDGTTEITRIPLPGNGIACSGHGRRQSDGSCKCSVGFTGEGCNNRIVCCSDPTHCHHAVCDLDPDKVFVVSGEFGDDVQGTGQMMDTNERGTASKAVKTITRALQLSKPGSAILVYPGTYSGSLNRDLNVDSAVLTITTLKGPFWTNVDCGKASRFLFLSTSSKLSVEGLAFQNCVEADGGVFKIIDGEFTGTNLYIADSSATHNGGALYASGSTITLSQVAMAETSADAEGGALYLEDSNASMIESNVTKSTALHGGAVALKGTSSLSTTDTQLFENLGLESGGGIFVDGIVMLKDVYLANNEASSGGGLAMNSGALEMENCIIHNNKAEIGGGLALRGNSDLVTIGTSIQSNKATTGGGVYVSGTISIAFDKQVVSPSTIKWNTAMNGAGIYVYDSHASFHDITVGNGHANESAGGVAIVDSTVEWLNMIIQENEALEGGGLVLKNSQLTSKGPVLISENTAVNGGGIWMTASTMTGLVDTHCLRNKATENGGAIFVGGDATVKNVKQELNVAPNGGCVYAEKANISLENCVLTKCSADVAGGGMWMTDSHITVKNVILELGTAPDGGGVFAMTSSISGDMTIKVCTGLNHGGGMYLSGETLIAGVSVDNCDSIKGAAAYVVDADVIVENSVLSNSYASINGGGLYIATSTIELKDTSIVDDTSAMLGGGVYMEKSSIIHDGALIERCASNLGGGLYLNESKILAKTLFSSSQVSTNKASDAGGNLFLTELCSVEQLIISSGKAKSGGGMAIDSGSATIQGCSIVNNSAVSGGGMSVQTGSSCNLLNSVVSTNVANETGGGIGIENASVWHDNMSVLSNTARTGGGVFVKGMSTMLQLSNSSSQSIIRGNNANLSSGYGGGIYAAPSSQVEASGLALLDGKAYRGAGIYVDVAVFVLNDALFQNGNASDGGGIYASYVSNVELTNCSFIKNNASQTGGGVAMGSGVAKGDSNTLSMTNCSLTGNSAGTGGGIVLSLTNMKGANCLLKNNAAKCGGAFAAVSESSVQLINWEFINNTVVKYELGIQGGTLYITKGVVTISDSSLVSNEKATLALNGGLIYIENADTTLNVTNSLLEFGQAYTGGLIYTANAKVNIRNSTLHRGFGYDFGAGIFAVNALLDISGSIFLDNFAFYDGGAIYMTDGGQLSIDKSSFDLNEVQDRGGAIFLDPGATITATVFNSNFTRNKNVGFGSTIFIGRKNTAQLMGCILSGNGNDDTEGGTLAVVDAIVEIEDSFFEFNIASKGAAIQISRSANLTMRQTIIRNNSAIFQGGALHASIRAVATFTDCTIEGNIAGEGGGFYAMGSAVITVANSNLTANNANAFGGAISMRGSAELTCTGSFMTRNQAYTGGAVSIQENASFLITNSGFQDNIASDFGAGIFVDKSTEAKTQIMVCRSSQFGGNTAAAGADIFWVYYPWFMFECNACSKIRDPDTVLISTSAMTITPGWWPPSVTSGVSLGVDVKLDSNSSSGLAPTPITSTQNAAMNSSLTKPGSGVLWPTIVVRDYYGAIAIFDNVTRCRASLAVGEQGPFSFSPTTWVTVDAGYILFQDAEVLSKSRDYPYKLTVNCTLSPVLQTQITVDVTVDKCNPGYENVNGLCLSCEKGTYSLDGERCYLCPPGATCEQKDQRGTTTGVISPQRQQGYFVSKTRSTYAASSCDNPELWLDDDPCKSIDVPSLAARIHECASEKPDTFFKYWSRTRVYSCLSGNEYYACDTNAACVAATTTSMAPKVSISTAAVQPSSQCAVGYSGIMCATCADGYYKASSGTCRQCTDPKDPAVAQTTHMLAMLPIIVAVIALLFLCYLFSNAAEQRVVSHAQAAKRFQIYAGQSRARVLLLATKASIQRRVRSMIRAAAKRARFGRQDHPYLFQIEPSDVEIPSWRPEKFKIMLGFFQVIGSFKEVYEIPWPDTMSRLMDICSLADFNFVDATAAECLFRRDYFTNYRLALFALFGLLLLVFLVTFWGILRYRVKLSTLPRHCVSCGLPVFTLEHRSPPVLARRAELLAKLKVEQKMKRKNVEADTPSLIGRLKSTLRRSPKQTLENVESWRIVRLVMRALNWVDRITQLPASLSTHKPRCPTSQRIKNDVLDMVVHSNLRLWRARVWMRLYYKAYQNRCIKLFFWVLLLFYPMLCQRVIGTFYCDEVGDHYYLSLDRSNLCYEGTWLYYLPISSTLIIFWVFGVPLLFWVIIYMKRTRGVRDTLLLIQDPSQESLKQRLLLKMRLDIINHGQVVDEEKIQLFETEMLGRFLCDRNLNEPSTVAQVGFIYHSYCTRFWWFEVWDLGRKLLLNCIISLLAKAGANRVICGLVVLLVYLSVMLFYQPYREPSDSALAGLVHIQLFITLFCGLILKMGLLYLEERVIRLVTNAAIITNMMTLCYAVVSILNEKRNAIKFAQRQNREDHRRAITAHVRKLWRKALGYALTEIYLDNPDAGPMPLLVMAELARRRRYQQELDDLNAQLELTSAVKPSLAAHDQQDSLSASQINVLEDGNDAPDEHMDDRFEKNPDLTNNKKQM</sequence>
<keyword evidence="7" id="KW-1133">Transmembrane helix</keyword>
<dbReference type="InterPro" id="IPR000859">
    <property type="entry name" value="CUB_dom"/>
</dbReference>
<dbReference type="SMART" id="SM00710">
    <property type="entry name" value="PbH1"/>
    <property type="match status" value="18"/>
</dbReference>
<dbReference type="SUPFAM" id="SSF49854">
    <property type="entry name" value="Spermadhesin, CUB domain"/>
    <property type="match status" value="1"/>
</dbReference>
<evidence type="ECO:0000259" key="10">
    <source>
        <dbReference type="PROSITE" id="PS50853"/>
    </source>
</evidence>
<dbReference type="SUPFAM" id="SSF141072">
    <property type="entry name" value="CalX-like"/>
    <property type="match status" value="5"/>
</dbReference>
<evidence type="ECO:0000256" key="1">
    <source>
        <dbReference type="ARBA" id="ARBA00022729"/>
    </source>
</evidence>
<dbReference type="SMART" id="SM00060">
    <property type="entry name" value="FN3"/>
    <property type="match status" value="35"/>
</dbReference>
<evidence type="ECO:0000313" key="12">
    <source>
        <dbReference type="Proteomes" id="UP000018817"/>
    </source>
</evidence>
<dbReference type="CDD" id="cd00063">
    <property type="entry name" value="FN3"/>
    <property type="match status" value="22"/>
</dbReference>
<dbReference type="Gene3D" id="2.160.20.10">
    <property type="entry name" value="Single-stranded right-handed beta-helix, Pectin lyase-like"/>
    <property type="match status" value="1"/>
</dbReference>
<dbReference type="InterPro" id="IPR050964">
    <property type="entry name" value="Striated_Muscle_Regulatory"/>
</dbReference>
<dbReference type="InterPro" id="IPR013783">
    <property type="entry name" value="Ig-like_fold"/>
</dbReference>
<feature type="domain" description="Fibronectin type-III" evidence="10">
    <location>
        <begin position="123"/>
        <end position="219"/>
    </location>
</feature>
<feature type="domain" description="Fibronectin type-III" evidence="10">
    <location>
        <begin position="1230"/>
        <end position="1321"/>
    </location>
</feature>
<evidence type="ECO:0000256" key="3">
    <source>
        <dbReference type="ARBA" id="ARBA00022837"/>
    </source>
</evidence>
<feature type="chain" id="PRO_5005715397" description="Titin" evidence="8">
    <location>
        <begin position="26"/>
        <end position="7169"/>
    </location>
</feature>
<dbReference type="STRING" id="761204.W2Q4M4"/>
<feature type="compositionally biased region" description="Basic and acidic residues" evidence="6">
    <location>
        <begin position="7148"/>
        <end position="7160"/>
    </location>
</feature>